<evidence type="ECO:0000313" key="10">
    <source>
        <dbReference type="Proteomes" id="UP001152795"/>
    </source>
</evidence>
<evidence type="ECO:0000256" key="3">
    <source>
        <dbReference type="ARBA" id="ARBA00022692"/>
    </source>
</evidence>
<dbReference type="EMBL" id="CACRXK020000019">
    <property type="protein sequence ID" value="CAB3976910.1"/>
    <property type="molecule type" value="Genomic_DNA"/>
</dbReference>
<keyword evidence="10" id="KW-1185">Reference proteome</keyword>
<name>A0A7D9D4V2_PARCT</name>
<accession>A0A7D9D4V2</accession>
<feature type="transmembrane region" description="Helical" evidence="7">
    <location>
        <begin position="303"/>
        <end position="325"/>
    </location>
</feature>
<feature type="transmembrane region" description="Helical" evidence="7">
    <location>
        <begin position="337"/>
        <end position="356"/>
    </location>
</feature>
<keyword evidence="5 7" id="KW-0472">Membrane</keyword>
<keyword evidence="3 7" id="KW-0812">Transmembrane</keyword>
<feature type="transmembrane region" description="Helical" evidence="7">
    <location>
        <begin position="368"/>
        <end position="386"/>
    </location>
</feature>
<gene>
    <name evidence="9" type="ORF">PACLA_8A057692</name>
</gene>
<dbReference type="PANTHER" id="PTHR16172:SF2">
    <property type="entry name" value="MAJOR FACILITATOR SUPERFAMILY DOMAIN-CONTAINING PROTEIN 6"/>
    <property type="match status" value="1"/>
</dbReference>
<sequence>MDDMDTSTVEEKKLPNRNKASPSKRLFHINRKLLVSKIFYFFYWGAVGSFLPLLGVYFKQLGMSPSQSGTLVGCRPMVEFVSAPMLGSLADKLDRRKTLLLFSLVSWISFTFSFAFIKPAPVSCKKYFLLTKNVSEISKHATLELRDFLGPRTATKTLPPEPKAKNSLVFSPSGVHQVFLVLLFLTVIGEFFSAPAITLADSATLQLLGDEKDKYGRQRLWGSFGWGTAMFVLGFVIDKIQGYEVCGEVVSNNYTPAFYFFVVLMSCALLVATRFSFISKEQQPKSKAGGGLQLLRVLLTIRYLSFLFVAFFMGCGYGLISTFLYWHLEDLGGPPTLFGIASLLDHISEIICYFQVEYIIQKIGHVPVLYLGLIGNIIRFVFISLLSNPWHVLPLEILQGITHAAVWASCTSYIGKIAPPEYATSAQGVLQGLYHGLGRGCGAILGGIFIHTYNTETVFRSYGIGCCVVLIIYSIINYILGKNTTKSSSKSKVSPTTTPGTPPAIELSLEFVQDVMPGNTKEDNVENINTHQRKPSVNNIANTSY</sequence>
<evidence type="ECO:0000256" key="7">
    <source>
        <dbReference type="SAM" id="Phobius"/>
    </source>
</evidence>
<feature type="transmembrane region" description="Helical" evidence="7">
    <location>
        <begin position="99"/>
        <end position="117"/>
    </location>
</feature>
<comment type="caution">
    <text evidence="9">The sequence shown here is derived from an EMBL/GenBank/DDBJ whole genome shotgun (WGS) entry which is preliminary data.</text>
</comment>
<feature type="region of interest" description="Disordered" evidence="6">
    <location>
        <begin position="1"/>
        <end position="20"/>
    </location>
</feature>
<evidence type="ECO:0000256" key="6">
    <source>
        <dbReference type="SAM" id="MobiDB-lite"/>
    </source>
</evidence>
<dbReference type="SUPFAM" id="SSF103473">
    <property type="entry name" value="MFS general substrate transporter"/>
    <property type="match status" value="1"/>
</dbReference>
<dbReference type="Gene3D" id="1.20.1250.20">
    <property type="entry name" value="MFS general substrate transporter like domains"/>
    <property type="match status" value="2"/>
</dbReference>
<feature type="transmembrane region" description="Helical" evidence="7">
    <location>
        <begin position="462"/>
        <end position="480"/>
    </location>
</feature>
<dbReference type="InterPro" id="IPR036259">
    <property type="entry name" value="MFS_trans_sf"/>
</dbReference>
<protein>
    <recommendedName>
        <fullName evidence="8">Major facilitator superfamily associated domain-containing protein</fullName>
    </recommendedName>
</protein>
<feature type="region of interest" description="Disordered" evidence="6">
    <location>
        <begin position="485"/>
        <end position="504"/>
    </location>
</feature>
<evidence type="ECO:0000259" key="8">
    <source>
        <dbReference type="Pfam" id="PF12832"/>
    </source>
</evidence>
<feature type="transmembrane region" description="Helical" evidence="7">
    <location>
        <begin position="38"/>
        <end position="58"/>
    </location>
</feature>
<evidence type="ECO:0000256" key="1">
    <source>
        <dbReference type="ARBA" id="ARBA00004141"/>
    </source>
</evidence>
<dbReference type="Pfam" id="PF12832">
    <property type="entry name" value="MFS_1_like"/>
    <property type="match status" value="1"/>
</dbReference>
<feature type="transmembrane region" description="Helical" evidence="7">
    <location>
        <begin position="220"/>
        <end position="237"/>
    </location>
</feature>
<reference evidence="9" key="1">
    <citation type="submission" date="2020-04" db="EMBL/GenBank/DDBJ databases">
        <authorList>
            <person name="Alioto T."/>
            <person name="Alioto T."/>
            <person name="Gomez Garrido J."/>
        </authorList>
    </citation>
    <scope>NUCLEOTIDE SEQUENCE</scope>
    <source>
        <strain evidence="9">A484AB</strain>
    </source>
</reference>
<evidence type="ECO:0000256" key="5">
    <source>
        <dbReference type="ARBA" id="ARBA00023136"/>
    </source>
</evidence>
<feature type="transmembrane region" description="Helical" evidence="7">
    <location>
        <begin position="178"/>
        <end position="199"/>
    </location>
</feature>
<dbReference type="InterPro" id="IPR024989">
    <property type="entry name" value="MFS_assoc_dom"/>
</dbReference>
<dbReference type="CDD" id="cd17335">
    <property type="entry name" value="MFS_MFSD6"/>
    <property type="match status" value="1"/>
</dbReference>
<feature type="domain" description="Major facilitator superfamily associated" evidence="8">
    <location>
        <begin position="37"/>
        <end position="460"/>
    </location>
</feature>
<feature type="transmembrane region" description="Helical" evidence="7">
    <location>
        <begin position="257"/>
        <end position="277"/>
    </location>
</feature>
<feature type="compositionally biased region" description="Low complexity" evidence="6">
    <location>
        <begin position="485"/>
        <end position="499"/>
    </location>
</feature>
<dbReference type="InterPro" id="IPR051717">
    <property type="entry name" value="MFS_MFSD6"/>
</dbReference>
<evidence type="ECO:0000256" key="4">
    <source>
        <dbReference type="ARBA" id="ARBA00022989"/>
    </source>
</evidence>
<dbReference type="GO" id="GO:0016020">
    <property type="term" value="C:membrane"/>
    <property type="evidence" value="ECO:0007669"/>
    <property type="project" value="UniProtKB-SubCell"/>
</dbReference>
<evidence type="ECO:0000313" key="9">
    <source>
        <dbReference type="EMBL" id="CAB3976910.1"/>
    </source>
</evidence>
<dbReference type="PANTHER" id="PTHR16172">
    <property type="entry name" value="MAJOR FACILITATOR SUPERFAMILY DOMAIN-CONTAINING PROTEIN 6-LIKE"/>
    <property type="match status" value="1"/>
</dbReference>
<comment type="similarity">
    <text evidence="2">Belongs to the major facilitator superfamily. MFSD6 family.</text>
</comment>
<dbReference type="OrthoDB" id="5989317at2759"/>
<evidence type="ECO:0000256" key="2">
    <source>
        <dbReference type="ARBA" id="ARBA00005241"/>
    </source>
</evidence>
<dbReference type="Proteomes" id="UP001152795">
    <property type="component" value="Unassembled WGS sequence"/>
</dbReference>
<keyword evidence="4 7" id="KW-1133">Transmembrane helix</keyword>
<dbReference type="AlphaFoldDB" id="A0A7D9D4V2"/>
<organism evidence="9 10">
    <name type="scientific">Paramuricea clavata</name>
    <name type="common">Red gorgonian</name>
    <name type="synonym">Violescent sea-whip</name>
    <dbReference type="NCBI Taxonomy" id="317549"/>
    <lineage>
        <taxon>Eukaryota</taxon>
        <taxon>Metazoa</taxon>
        <taxon>Cnidaria</taxon>
        <taxon>Anthozoa</taxon>
        <taxon>Octocorallia</taxon>
        <taxon>Malacalcyonacea</taxon>
        <taxon>Plexauridae</taxon>
        <taxon>Paramuricea</taxon>
    </lineage>
</organism>
<comment type="subcellular location">
    <subcellularLocation>
        <location evidence="1">Membrane</location>
        <topology evidence="1">Multi-pass membrane protein</topology>
    </subcellularLocation>
</comment>
<proteinExistence type="inferred from homology"/>